<dbReference type="EMBL" id="KE504149">
    <property type="protein sequence ID" value="EPT00469.1"/>
    <property type="molecule type" value="Genomic_DNA"/>
</dbReference>
<proteinExistence type="predicted"/>
<accession>S8EB23</accession>
<dbReference type="HOGENOM" id="CLU_1525186_0_0_1"/>
<reference evidence="1 2" key="1">
    <citation type="journal article" date="2012" name="Science">
        <title>The Paleozoic origin of enzymatic lignin decomposition reconstructed from 31 fungal genomes.</title>
        <authorList>
            <person name="Floudas D."/>
            <person name="Binder M."/>
            <person name="Riley R."/>
            <person name="Barry K."/>
            <person name="Blanchette R.A."/>
            <person name="Henrissat B."/>
            <person name="Martinez A.T."/>
            <person name="Otillar R."/>
            <person name="Spatafora J.W."/>
            <person name="Yadav J.S."/>
            <person name="Aerts A."/>
            <person name="Benoit I."/>
            <person name="Boyd A."/>
            <person name="Carlson A."/>
            <person name="Copeland A."/>
            <person name="Coutinho P.M."/>
            <person name="de Vries R.P."/>
            <person name="Ferreira P."/>
            <person name="Findley K."/>
            <person name="Foster B."/>
            <person name="Gaskell J."/>
            <person name="Glotzer D."/>
            <person name="Gorecki P."/>
            <person name="Heitman J."/>
            <person name="Hesse C."/>
            <person name="Hori C."/>
            <person name="Igarashi K."/>
            <person name="Jurgens J.A."/>
            <person name="Kallen N."/>
            <person name="Kersten P."/>
            <person name="Kohler A."/>
            <person name="Kuees U."/>
            <person name="Kumar T.K.A."/>
            <person name="Kuo A."/>
            <person name="LaButti K."/>
            <person name="Larrondo L.F."/>
            <person name="Lindquist E."/>
            <person name="Ling A."/>
            <person name="Lombard V."/>
            <person name="Lucas S."/>
            <person name="Lundell T."/>
            <person name="Martin R."/>
            <person name="McLaughlin D.J."/>
            <person name="Morgenstern I."/>
            <person name="Morin E."/>
            <person name="Murat C."/>
            <person name="Nagy L.G."/>
            <person name="Nolan M."/>
            <person name="Ohm R.A."/>
            <person name="Patyshakuliyeva A."/>
            <person name="Rokas A."/>
            <person name="Ruiz-Duenas F.J."/>
            <person name="Sabat G."/>
            <person name="Salamov A."/>
            <person name="Samejima M."/>
            <person name="Schmutz J."/>
            <person name="Slot J.C."/>
            <person name="St John F."/>
            <person name="Stenlid J."/>
            <person name="Sun H."/>
            <person name="Sun S."/>
            <person name="Syed K."/>
            <person name="Tsang A."/>
            <person name="Wiebenga A."/>
            <person name="Young D."/>
            <person name="Pisabarro A."/>
            <person name="Eastwood D.C."/>
            <person name="Martin F."/>
            <person name="Cullen D."/>
            <person name="Grigoriev I.V."/>
            <person name="Hibbett D.S."/>
        </authorList>
    </citation>
    <scope>NUCLEOTIDE SEQUENCE</scope>
    <source>
        <strain evidence="2">FP-58527</strain>
    </source>
</reference>
<dbReference type="InParanoid" id="S8EB23"/>
<keyword evidence="2" id="KW-1185">Reference proteome</keyword>
<dbReference type="STRING" id="743788.S8EB23"/>
<dbReference type="OrthoDB" id="2723610at2759"/>
<evidence type="ECO:0000313" key="2">
    <source>
        <dbReference type="Proteomes" id="UP000015241"/>
    </source>
</evidence>
<sequence>MARHPPIIAARRKPRYSSPLSKKRSLLRAVLTTRLRQLTNEPRARMRYDEHAFWHYIVRKHGYKLAGWPASIPFTNLSNLRGGRGPIDELLHLWNEGILTFVRVKSLDEALALRPHTDKKRGSRCDLGTHRKARSCHHRGAITPATILAEVDLRMDAEAAEFERKGGRPSAKGVVA</sequence>
<dbReference type="Proteomes" id="UP000015241">
    <property type="component" value="Unassembled WGS sequence"/>
</dbReference>
<dbReference type="AlphaFoldDB" id="S8EB23"/>
<name>S8EB23_FOMSC</name>
<evidence type="ECO:0000313" key="1">
    <source>
        <dbReference type="EMBL" id="EPT00469.1"/>
    </source>
</evidence>
<gene>
    <name evidence="1" type="ORF">FOMPIDRAFT_1049791</name>
</gene>
<protein>
    <submittedName>
        <fullName evidence="1">Uncharacterized protein</fullName>
    </submittedName>
</protein>
<organism evidence="1 2">
    <name type="scientific">Fomitopsis schrenkii</name>
    <name type="common">Brown rot fungus</name>
    <dbReference type="NCBI Taxonomy" id="2126942"/>
    <lineage>
        <taxon>Eukaryota</taxon>
        <taxon>Fungi</taxon>
        <taxon>Dikarya</taxon>
        <taxon>Basidiomycota</taxon>
        <taxon>Agaricomycotina</taxon>
        <taxon>Agaricomycetes</taxon>
        <taxon>Polyporales</taxon>
        <taxon>Fomitopsis</taxon>
    </lineage>
</organism>